<reference evidence="5" key="1">
    <citation type="submission" date="2019-07" db="EMBL/GenBank/DDBJ databases">
        <authorList>
            <person name="Dittberner H."/>
        </authorList>
    </citation>
    <scope>NUCLEOTIDE SEQUENCE [LARGE SCALE GENOMIC DNA]</scope>
</reference>
<keyword evidence="6" id="KW-1185">Reference proteome</keyword>
<feature type="domain" description="Jacalin-type lectin" evidence="4">
    <location>
        <begin position="504"/>
        <end position="647"/>
    </location>
</feature>
<feature type="domain" description="Jacalin-type lectin" evidence="4">
    <location>
        <begin position="1"/>
        <end position="126"/>
    </location>
</feature>
<dbReference type="PROSITE" id="PS51752">
    <property type="entry name" value="JACALIN_LECTIN"/>
    <property type="match status" value="4"/>
</dbReference>
<dbReference type="FunFam" id="2.100.10.30:FF:000001">
    <property type="entry name" value="Jacalin-related lectin 33"/>
    <property type="match status" value="3"/>
</dbReference>
<dbReference type="InterPro" id="IPR036404">
    <property type="entry name" value="Jacalin-like_lectin_dom_sf"/>
</dbReference>
<feature type="region of interest" description="Disordered" evidence="3">
    <location>
        <begin position="128"/>
        <end position="217"/>
    </location>
</feature>
<evidence type="ECO:0000313" key="6">
    <source>
        <dbReference type="Proteomes" id="UP000489600"/>
    </source>
</evidence>
<dbReference type="AlphaFoldDB" id="A0A565B8K8"/>
<evidence type="ECO:0000259" key="4">
    <source>
        <dbReference type="PROSITE" id="PS51752"/>
    </source>
</evidence>
<dbReference type="CDD" id="cd09612">
    <property type="entry name" value="Jacalin"/>
    <property type="match status" value="4"/>
</dbReference>
<feature type="domain" description="Jacalin-type lectin" evidence="4">
    <location>
        <begin position="349"/>
        <end position="492"/>
    </location>
</feature>
<dbReference type="Pfam" id="PF01419">
    <property type="entry name" value="Jacalin"/>
    <property type="match status" value="4"/>
</dbReference>
<dbReference type="Proteomes" id="UP000489600">
    <property type="component" value="Unassembled WGS sequence"/>
</dbReference>
<dbReference type="SUPFAM" id="SSF51101">
    <property type="entry name" value="Mannose-binding lectins"/>
    <property type="match status" value="4"/>
</dbReference>
<dbReference type="EMBL" id="CABITT030000003">
    <property type="protein sequence ID" value="VVA97872.1"/>
    <property type="molecule type" value="Genomic_DNA"/>
</dbReference>
<feature type="compositionally biased region" description="Gly residues" evidence="3">
    <location>
        <begin position="131"/>
        <end position="143"/>
    </location>
</feature>
<dbReference type="InterPro" id="IPR001229">
    <property type="entry name" value="Jacalin-like_lectin_dom"/>
</dbReference>
<dbReference type="SMART" id="SM00915">
    <property type="entry name" value="Jacalin"/>
    <property type="match status" value="4"/>
</dbReference>
<proteinExistence type="inferred from homology"/>
<dbReference type="PANTHER" id="PTHR47293">
    <property type="entry name" value="JACALIN-RELATED LECTIN 3"/>
    <property type="match status" value="1"/>
</dbReference>
<organism evidence="5 6">
    <name type="scientific">Arabis nemorensis</name>
    <dbReference type="NCBI Taxonomy" id="586526"/>
    <lineage>
        <taxon>Eukaryota</taxon>
        <taxon>Viridiplantae</taxon>
        <taxon>Streptophyta</taxon>
        <taxon>Embryophyta</taxon>
        <taxon>Tracheophyta</taxon>
        <taxon>Spermatophyta</taxon>
        <taxon>Magnoliopsida</taxon>
        <taxon>eudicotyledons</taxon>
        <taxon>Gunneridae</taxon>
        <taxon>Pentapetalae</taxon>
        <taxon>rosids</taxon>
        <taxon>malvids</taxon>
        <taxon>Brassicales</taxon>
        <taxon>Brassicaceae</taxon>
        <taxon>Arabideae</taxon>
        <taxon>Arabis</taxon>
    </lineage>
</organism>
<feature type="domain" description="Jacalin-type lectin" evidence="4">
    <location>
        <begin position="197"/>
        <end position="340"/>
    </location>
</feature>
<evidence type="ECO:0000313" key="5">
    <source>
        <dbReference type="EMBL" id="VVA97872.1"/>
    </source>
</evidence>
<keyword evidence="2" id="KW-0430">Lectin</keyword>
<evidence type="ECO:0000256" key="3">
    <source>
        <dbReference type="SAM" id="MobiDB-lite"/>
    </source>
</evidence>
<accession>A0A565B8K8</accession>
<comment type="similarity">
    <text evidence="1">Belongs to the jacalin lectin family.</text>
</comment>
<comment type="caution">
    <text evidence="5">The sequence shown here is derived from an EMBL/GenBank/DDBJ whole genome shotgun (WGS) entry which is preliminary data.</text>
</comment>
<dbReference type="GO" id="GO:0030246">
    <property type="term" value="F:carbohydrate binding"/>
    <property type="evidence" value="ECO:0007669"/>
    <property type="project" value="UniProtKB-KW"/>
</dbReference>
<dbReference type="OrthoDB" id="4325201at2759"/>
<name>A0A565B8K8_9BRAS</name>
<protein>
    <recommendedName>
        <fullName evidence="4">Jacalin-type lectin domain-containing protein</fullName>
    </recommendedName>
</protein>
<dbReference type="Gene3D" id="2.100.10.30">
    <property type="entry name" value="Jacalin-like lectin domain"/>
    <property type="match status" value="4"/>
</dbReference>
<gene>
    <name evidence="5" type="ORF">ANE_LOCUS8317</name>
</gene>
<evidence type="ECO:0000256" key="1">
    <source>
        <dbReference type="ARBA" id="ARBA00006568"/>
    </source>
</evidence>
<evidence type="ECO:0000256" key="2">
    <source>
        <dbReference type="ARBA" id="ARBA00022734"/>
    </source>
</evidence>
<dbReference type="InterPro" id="IPR033734">
    <property type="entry name" value="Jacalin-like_lectin_dom_plant"/>
</dbReference>
<dbReference type="PANTHER" id="PTHR47293:SF7">
    <property type="entry name" value="JACALIN-RELATED LECTIN 34-RELATED"/>
    <property type="match status" value="1"/>
</dbReference>
<feature type="compositionally biased region" description="Gly residues" evidence="3">
    <location>
        <begin position="152"/>
        <end position="183"/>
    </location>
</feature>
<sequence length="650" mass="68410">MSWDDGTHAKVKKIELTYGDLIYSIKVTYEGTTVPPQLHGTASSRLAEFTLDPDEYITALSSYGKMLGTQEAIMAMTFTTNKKTYGPYGNKFGSLTSTPEATGKQIAGFFGTSGSYLNSINVHYAPVPTGTGTGTSTGSGTGTESGTDGSETGTGTGTSTGSGTGTELGSGTGTGGSGPGSGTGTSTNTGSGSGSGAEKLDAQGGTGGTVWDDGSDHDGVTKIYIRQGALGIQYVKFDYVKAGQPITGAMHGVQGSRGSDKDVVIIHPDEYLISVNGWYDSSNVIQGIQFKTNKTTSENFGYELDGDGTEFTLQVQDKKIIGFHGFASNHLNSIGAYFVPLVTTTPSVPPKKLKAEGGEGTVWDDGSHDNVKKVYAGQGDSGVAAVMFEYTNGSQVVIGAERGKSTPLGFEGFELESGEYITSVQGTYDKIYGHDNAILTMLIFKTSKNKTWGPYGLEGSTRFVLKEEGYKIVGFHGRAGENINAIGAYLAPIGTIPIIPATPGQKLEGIGSDGGTSWDDGAYDGVKKVYVGQADSGISAVKFEYNKGAQVVFGDEHGEPTLLDYEEFVIDYPSEYITQVDGTFDKIFGSDGTVINMLRFKTNKKTSIPYGLEAGTPFVFKKEGHKIVGFHGSVGNLLNKFGVHVLPITN</sequence>